<evidence type="ECO:0000313" key="1">
    <source>
        <dbReference type="EMBL" id="MBP1937961.1"/>
    </source>
</evidence>
<accession>A0ABS4H645</accession>
<proteinExistence type="predicted"/>
<keyword evidence="2" id="KW-1185">Reference proteome</keyword>
<dbReference type="Pfam" id="PF09986">
    <property type="entry name" value="DUF2225"/>
    <property type="match status" value="1"/>
</dbReference>
<dbReference type="InterPro" id="IPR011990">
    <property type="entry name" value="TPR-like_helical_dom_sf"/>
</dbReference>
<evidence type="ECO:0000313" key="2">
    <source>
        <dbReference type="Proteomes" id="UP001519273"/>
    </source>
</evidence>
<dbReference type="Proteomes" id="UP001519273">
    <property type="component" value="Unassembled WGS sequence"/>
</dbReference>
<dbReference type="InterPro" id="IPR018708">
    <property type="entry name" value="DUF2225"/>
</dbReference>
<reference evidence="1 2" key="1">
    <citation type="submission" date="2021-03" db="EMBL/GenBank/DDBJ databases">
        <title>Genomic Encyclopedia of Type Strains, Phase IV (KMG-IV): sequencing the most valuable type-strain genomes for metagenomic binning, comparative biology and taxonomic classification.</title>
        <authorList>
            <person name="Goeker M."/>
        </authorList>
    </citation>
    <scope>NUCLEOTIDE SEQUENCE [LARGE SCALE GENOMIC DNA]</scope>
    <source>
        <strain evidence="1 2">DSM 23491</strain>
    </source>
</reference>
<comment type="caution">
    <text evidence="1">The sequence shown here is derived from an EMBL/GenBank/DDBJ whole genome shotgun (WGS) entry which is preliminary data.</text>
</comment>
<dbReference type="RefSeq" id="WP_209851554.1">
    <property type="nucleotide sequence ID" value="NZ_CBCRVE010000009.1"/>
</dbReference>
<gene>
    <name evidence="1" type="ORF">J2Z20_002878</name>
</gene>
<protein>
    <submittedName>
        <fullName evidence="1">Uncharacterized protein (DUF2225 family)</fullName>
    </submittedName>
</protein>
<dbReference type="Gene3D" id="1.25.40.10">
    <property type="entry name" value="Tetratricopeptide repeat domain"/>
    <property type="match status" value="1"/>
</dbReference>
<name>A0ABS4H645_9BACL</name>
<dbReference type="EMBL" id="JAGGKP010000008">
    <property type="protein sequence ID" value="MBP1937961.1"/>
    <property type="molecule type" value="Genomic_DNA"/>
</dbReference>
<sequence length="237" mass="27914">MTLEPLYSIHVTCWQCENVFQSSRVRPSFKKAIRTDSDFCGYYKEENPDYYVVRVCPACGFASTEHSSSKLTEVQKRKFRSEVGDRWTPKDYSGQRDWNAALETYKLALLCAQAIEEKERIIASLLQHIAWMYRYKGNKEQEQRFMRFSLEAYVRVYETEVVGKNDARLLYLIGELNLRTGSLHEAAKWFSRVIHDHKIVDTAMIRASREQWAVLRELMTEKKLELPEEMRNESKSS</sequence>
<organism evidence="1 2">
    <name type="scientific">Paenibacillus sediminis</name>
    <dbReference type="NCBI Taxonomy" id="664909"/>
    <lineage>
        <taxon>Bacteria</taxon>
        <taxon>Bacillati</taxon>
        <taxon>Bacillota</taxon>
        <taxon>Bacilli</taxon>
        <taxon>Bacillales</taxon>
        <taxon>Paenibacillaceae</taxon>
        <taxon>Paenibacillus</taxon>
    </lineage>
</organism>